<keyword evidence="1 3" id="KW-0963">Cytoplasm</keyword>
<evidence type="ECO:0000256" key="2">
    <source>
        <dbReference type="ARBA" id="ARBA00023150"/>
    </source>
</evidence>
<dbReference type="GO" id="GO:0016783">
    <property type="term" value="F:sulfurtransferase activity"/>
    <property type="evidence" value="ECO:0007669"/>
    <property type="project" value="InterPro"/>
</dbReference>
<comment type="function">
    <text evidence="3">Required for formate dehydrogenase (FDH) activity. Acts as a sulfur carrier protein that transfers sulfur from IscS to the molybdenum cofactor prior to its insertion into FDH.</text>
</comment>
<dbReference type="SUPFAM" id="SSF53927">
    <property type="entry name" value="Cytidine deaminase-like"/>
    <property type="match status" value="1"/>
</dbReference>
<keyword evidence="2 3" id="KW-0501">Molybdenum cofactor biosynthesis</keyword>
<name>A0A1I2CU64_9RHOB</name>
<dbReference type="InterPro" id="IPR016193">
    <property type="entry name" value="Cytidine_deaminase-like"/>
</dbReference>
<dbReference type="GO" id="GO:0006777">
    <property type="term" value="P:Mo-molybdopterin cofactor biosynthetic process"/>
    <property type="evidence" value="ECO:0007669"/>
    <property type="project" value="UniProtKB-UniRule"/>
</dbReference>
<dbReference type="GO" id="GO:0097163">
    <property type="term" value="F:sulfur carrier activity"/>
    <property type="evidence" value="ECO:0007669"/>
    <property type="project" value="UniProtKB-UniRule"/>
</dbReference>
<organism evidence="4 5">
    <name type="scientific">Roseivivax sediminis</name>
    <dbReference type="NCBI Taxonomy" id="936889"/>
    <lineage>
        <taxon>Bacteria</taxon>
        <taxon>Pseudomonadati</taxon>
        <taxon>Pseudomonadota</taxon>
        <taxon>Alphaproteobacteria</taxon>
        <taxon>Rhodobacterales</taxon>
        <taxon>Roseobacteraceae</taxon>
        <taxon>Roseivivax</taxon>
    </lineage>
</organism>
<keyword evidence="5" id="KW-1185">Reference proteome</keyword>
<sequence>MMMERDTALSVPGRAVQDSGALHVSRALPEETPVAIVCNGTTQAVMMATPADIEDFAIGFSLTEGFIGSGADVRDIEVVEHAKGIEARLWLSEARADALRARRRAMAGPVGCGLCGIDSLEEADRPLPSVADAGVRLTERETGQATDMLRTHQPLHDRTRATHAAGFLVPGDGILASREDVGRHNALDKLLGALHRQGIDPGSGAVVMTSRVSVELVQKCALVGVPVLIAVSAPTAAALRAAHAAGITLVAFARGNGFDVYSHSHRIGSGEPPCRQTR</sequence>
<dbReference type="NCBIfam" id="TIGR00129">
    <property type="entry name" value="fdhD_narQ"/>
    <property type="match status" value="1"/>
</dbReference>
<dbReference type="HAMAP" id="MF_00187">
    <property type="entry name" value="FdhD"/>
    <property type="match status" value="1"/>
</dbReference>
<evidence type="ECO:0000256" key="3">
    <source>
        <dbReference type="HAMAP-Rule" id="MF_00187"/>
    </source>
</evidence>
<feature type="active site" description="Cysteine persulfide intermediate" evidence="3">
    <location>
        <position position="112"/>
    </location>
</feature>
<dbReference type="Proteomes" id="UP000325289">
    <property type="component" value="Unassembled WGS sequence"/>
</dbReference>
<comment type="similarity">
    <text evidence="3">Belongs to the FdhD family.</text>
</comment>
<dbReference type="InterPro" id="IPR003786">
    <property type="entry name" value="FdhD"/>
</dbReference>
<evidence type="ECO:0000313" key="5">
    <source>
        <dbReference type="Proteomes" id="UP000325289"/>
    </source>
</evidence>
<dbReference type="Pfam" id="PF02634">
    <property type="entry name" value="FdhD-NarQ"/>
    <property type="match status" value="1"/>
</dbReference>
<dbReference type="AlphaFoldDB" id="A0A1I2CU64"/>
<dbReference type="PANTHER" id="PTHR30592:SF1">
    <property type="entry name" value="SULFUR CARRIER PROTEIN FDHD"/>
    <property type="match status" value="1"/>
</dbReference>
<reference evidence="4 5" key="1">
    <citation type="submission" date="2016-10" db="EMBL/GenBank/DDBJ databases">
        <authorList>
            <person name="Varghese N."/>
            <person name="Submissions S."/>
        </authorList>
    </citation>
    <scope>NUCLEOTIDE SEQUENCE [LARGE SCALE GENOMIC DNA]</scope>
    <source>
        <strain evidence="5">YIM D21,KCTC 23444,ACCC 10710</strain>
    </source>
</reference>
<dbReference type="EMBL" id="FOMS01000014">
    <property type="protein sequence ID" value="SFE71260.1"/>
    <property type="molecule type" value="Genomic_DNA"/>
</dbReference>
<comment type="subcellular location">
    <subcellularLocation>
        <location evidence="3">Cytoplasm</location>
    </subcellularLocation>
</comment>
<dbReference type="Gene3D" id="3.40.140.10">
    <property type="entry name" value="Cytidine Deaminase, domain 2"/>
    <property type="match status" value="1"/>
</dbReference>
<comment type="caution">
    <text evidence="3">Lacks conserved residue(s) required for the propagation of feature annotation.</text>
</comment>
<evidence type="ECO:0000256" key="1">
    <source>
        <dbReference type="ARBA" id="ARBA00022490"/>
    </source>
</evidence>
<dbReference type="GO" id="GO:0005737">
    <property type="term" value="C:cytoplasm"/>
    <property type="evidence" value="ECO:0007669"/>
    <property type="project" value="UniProtKB-SubCell"/>
</dbReference>
<proteinExistence type="inferred from homology"/>
<dbReference type="PIRSF" id="PIRSF015626">
    <property type="entry name" value="FdhD"/>
    <property type="match status" value="1"/>
</dbReference>
<protein>
    <recommendedName>
        <fullName evidence="3">Sulfur carrier protein FdhD</fullName>
    </recommendedName>
</protein>
<evidence type="ECO:0000313" key="4">
    <source>
        <dbReference type="EMBL" id="SFE71260.1"/>
    </source>
</evidence>
<dbReference type="Gene3D" id="3.10.20.10">
    <property type="match status" value="1"/>
</dbReference>
<gene>
    <name evidence="3" type="primary">fdhD</name>
    <name evidence="4" type="ORF">SAMN04515678_11466</name>
</gene>
<dbReference type="PANTHER" id="PTHR30592">
    <property type="entry name" value="FORMATE DEHYDROGENASE"/>
    <property type="match status" value="1"/>
</dbReference>
<accession>A0A1I2CU64</accession>